<keyword evidence="3" id="KW-1185">Reference proteome</keyword>
<accession>A0ABS5TVG7</accession>
<dbReference type="EMBL" id="JAHBOH010000001">
    <property type="protein sequence ID" value="MBT0993149.1"/>
    <property type="molecule type" value="Genomic_DNA"/>
</dbReference>
<dbReference type="Pfam" id="PF18862">
    <property type="entry name" value="ApeA_NTD1"/>
    <property type="match status" value="1"/>
</dbReference>
<sequence length="414" mass="47144">MFDGERFHLFGDDPNFPSILQGRVMKEAVTLVGARVTAQRGALTEQRDATVTADYALEGFGVFEPAELMFTDVRLRFTDQDTWTGWNRFAVMAHDRLRISDFGAVLRDVPEAEARIEGGKLSLVDGSYANQEHDTHRWVLQSRSWFDFHFDEAVTIGEVFARYAYPLQVMLMSASGRLPGVVSIAGTNTAWDFGDGSDLLPSRWLQVRRFHGPLDTPRVSDLQYLHRLRDLDFGVHMPALLKAVERHRFALGHYGLLRSDRFVGGHPVRFSVATQLIDAFDRTLHPQDTAEPAFDARLKRLENESGNLVDGIIGTRKWRGEVGRLRNIVVHGDAYAHEVLRDQRPLVVGYEALLLLFEVRFLVEIGLSPEEATSLATGRVHHWTIEKAITENYPALSELIKRDHQRRRHRKTRP</sequence>
<comment type="caution">
    <text evidence="2">The sequence shown here is derived from an EMBL/GenBank/DDBJ whole genome shotgun (WGS) entry which is preliminary data.</text>
</comment>
<dbReference type="InterPro" id="IPR041223">
    <property type="entry name" value="ApeA_NTD"/>
</dbReference>
<evidence type="ECO:0000259" key="1">
    <source>
        <dbReference type="Pfam" id="PF18862"/>
    </source>
</evidence>
<name>A0ABS5TVG7_9CELL</name>
<dbReference type="Proteomes" id="UP000722125">
    <property type="component" value="Unassembled WGS sequence"/>
</dbReference>
<feature type="domain" description="ApeA N-terminal" evidence="1">
    <location>
        <begin position="10"/>
        <end position="160"/>
    </location>
</feature>
<evidence type="ECO:0000313" key="3">
    <source>
        <dbReference type="Proteomes" id="UP000722125"/>
    </source>
</evidence>
<gene>
    <name evidence="2" type="ORF">KIN34_02440</name>
</gene>
<organism evidence="2 3">
    <name type="scientific">Cellulomonas fulva</name>
    <dbReference type="NCBI Taxonomy" id="2835530"/>
    <lineage>
        <taxon>Bacteria</taxon>
        <taxon>Bacillati</taxon>
        <taxon>Actinomycetota</taxon>
        <taxon>Actinomycetes</taxon>
        <taxon>Micrococcales</taxon>
        <taxon>Cellulomonadaceae</taxon>
        <taxon>Cellulomonas</taxon>
    </lineage>
</organism>
<reference evidence="2 3" key="1">
    <citation type="submission" date="2021-05" db="EMBL/GenBank/DDBJ databases">
        <title>Description of Cellulomonas sp. DKR-3 sp. nov.</title>
        <authorList>
            <person name="Dahal R.H."/>
            <person name="Chaudhary D.K."/>
        </authorList>
    </citation>
    <scope>NUCLEOTIDE SEQUENCE [LARGE SCALE GENOMIC DNA]</scope>
    <source>
        <strain evidence="2 3">DKR-3</strain>
    </source>
</reference>
<evidence type="ECO:0000313" key="2">
    <source>
        <dbReference type="EMBL" id="MBT0993149.1"/>
    </source>
</evidence>
<proteinExistence type="predicted"/>
<protein>
    <recommendedName>
        <fullName evidence="1">ApeA N-terminal domain-containing protein</fullName>
    </recommendedName>
</protein>